<gene>
    <name evidence="1" type="ORF">FJZ47_24820</name>
</gene>
<proteinExistence type="predicted"/>
<dbReference type="AlphaFoldDB" id="A0A937W6D3"/>
<evidence type="ECO:0000313" key="1">
    <source>
        <dbReference type="EMBL" id="MBM3227003.1"/>
    </source>
</evidence>
<comment type="caution">
    <text evidence="1">The sequence shown here is derived from an EMBL/GenBank/DDBJ whole genome shotgun (WGS) entry which is preliminary data.</text>
</comment>
<dbReference type="Proteomes" id="UP000712673">
    <property type="component" value="Unassembled WGS sequence"/>
</dbReference>
<sequence>MELTGAQLQHINTLSDAELRQWVQDDAYRAQMIAYFGAEEYTALREILAVPPRFAGTGAEVIVLPGIMGSDLNQETRRRNLSSWPTVWEG</sequence>
<accession>A0A937W6D3</accession>
<protein>
    <submittedName>
        <fullName evidence="1">Uncharacterized protein</fullName>
    </submittedName>
</protein>
<dbReference type="EMBL" id="VGLS01001145">
    <property type="protein sequence ID" value="MBM3227003.1"/>
    <property type="molecule type" value="Genomic_DNA"/>
</dbReference>
<evidence type="ECO:0000313" key="2">
    <source>
        <dbReference type="Proteomes" id="UP000712673"/>
    </source>
</evidence>
<reference evidence="1" key="1">
    <citation type="submission" date="2019-03" db="EMBL/GenBank/DDBJ databases">
        <title>Lake Tanganyika Metagenome-Assembled Genomes (MAGs).</title>
        <authorList>
            <person name="Tran P."/>
        </authorList>
    </citation>
    <scope>NUCLEOTIDE SEQUENCE</scope>
    <source>
        <strain evidence="1">K_DeepCast_65m_m2_066</strain>
    </source>
</reference>
<name>A0A937W6D3_UNCTE</name>
<organism evidence="1 2">
    <name type="scientific">Tectimicrobiota bacterium</name>
    <dbReference type="NCBI Taxonomy" id="2528274"/>
    <lineage>
        <taxon>Bacteria</taxon>
        <taxon>Pseudomonadati</taxon>
        <taxon>Nitrospinota/Tectimicrobiota group</taxon>
        <taxon>Candidatus Tectimicrobiota</taxon>
    </lineage>
</organism>